<dbReference type="AlphaFoldDB" id="A0AAN9SHW9"/>
<evidence type="ECO:0000256" key="1">
    <source>
        <dbReference type="SAM" id="Phobius"/>
    </source>
</evidence>
<gene>
    <name evidence="2" type="ORF">VNO78_22281</name>
</gene>
<organism evidence="2 3">
    <name type="scientific">Psophocarpus tetragonolobus</name>
    <name type="common">Winged bean</name>
    <name type="synonym">Dolichos tetragonolobus</name>
    <dbReference type="NCBI Taxonomy" id="3891"/>
    <lineage>
        <taxon>Eukaryota</taxon>
        <taxon>Viridiplantae</taxon>
        <taxon>Streptophyta</taxon>
        <taxon>Embryophyta</taxon>
        <taxon>Tracheophyta</taxon>
        <taxon>Spermatophyta</taxon>
        <taxon>Magnoliopsida</taxon>
        <taxon>eudicotyledons</taxon>
        <taxon>Gunneridae</taxon>
        <taxon>Pentapetalae</taxon>
        <taxon>rosids</taxon>
        <taxon>fabids</taxon>
        <taxon>Fabales</taxon>
        <taxon>Fabaceae</taxon>
        <taxon>Papilionoideae</taxon>
        <taxon>50 kb inversion clade</taxon>
        <taxon>NPAAA clade</taxon>
        <taxon>indigoferoid/millettioid clade</taxon>
        <taxon>Phaseoleae</taxon>
        <taxon>Psophocarpus</taxon>
    </lineage>
</organism>
<name>A0AAN9SHW9_PSOTE</name>
<dbReference type="Proteomes" id="UP001386955">
    <property type="component" value="Unassembled WGS sequence"/>
</dbReference>
<comment type="caution">
    <text evidence="2">The sequence shown here is derived from an EMBL/GenBank/DDBJ whole genome shotgun (WGS) entry which is preliminary data.</text>
</comment>
<keyword evidence="1" id="KW-0812">Transmembrane</keyword>
<evidence type="ECO:0000313" key="2">
    <source>
        <dbReference type="EMBL" id="KAK7393717.1"/>
    </source>
</evidence>
<sequence length="151" mass="17152">MSILEEAFVNTELSKQGLIFGLNLWVGIGILMSVFMVFTLFLLSLHCISLESLTLCRCLQISSFRTFLSLFLSSYSLNTSLFTVLTSSLFTPFFKVQLFLDSNTSLSPRKSNLSINQTLTHLFFNFFQIISSLTTSLRFDGAINVDIIQFW</sequence>
<dbReference type="EMBL" id="JAYMYS010000005">
    <property type="protein sequence ID" value="KAK7393717.1"/>
    <property type="molecule type" value="Genomic_DNA"/>
</dbReference>
<evidence type="ECO:0000313" key="3">
    <source>
        <dbReference type="Proteomes" id="UP001386955"/>
    </source>
</evidence>
<protein>
    <submittedName>
        <fullName evidence="2">Uncharacterized protein</fullName>
    </submittedName>
</protein>
<proteinExistence type="predicted"/>
<feature type="transmembrane region" description="Helical" evidence="1">
    <location>
        <begin position="20"/>
        <end position="43"/>
    </location>
</feature>
<keyword evidence="1" id="KW-1133">Transmembrane helix</keyword>
<accession>A0AAN9SHW9</accession>
<reference evidence="2 3" key="1">
    <citation type="submission" date="2024-01" db="EMBL/GenBank/DDBJ databases">
        <title>The genomes of 5 underutilized Papilionoideae crops provide insights into root nodulation and disease resistanc.</title>
        <authorList>
            <person name="Jiang F."/>
        </authorList>
    </citation>
    <scope>NUCLEOTIDE SEQUENCE [LARGE SCALE GENOMIC DNA]</scope>
    <source>
        <strain evidence="2">DUOXIRENSHENG_FW03</strain>
        <tissue evidence="2">Leaves</tissue>
    </source>
</reference>
<keyword evidence="3" id="KW-1185">Reference proteome</keyword>
<keyword evidence="1" id="KW-0472">Membrane</keyword>